<sequence>MRSNLVRDATHFLDAEFMRAADRWIASSSPEDAEELIGLALLSDRLDDPRAERAAVSLIEQDFYDDARLSFVRRVLARGTGDDKNLPFEEAQIRVEIATRKRLLELNPRDALRLAESALLYASIGQVSPARSLLKKALILRPDDRYVLRASTRFFMHMGKPDEAQNILMKSPLTLSDPWLRSALFAVQAAFGCDPTGWRKAKFILGDANFSSRDLSELAVQMGSMEYDAGSRKQAIRMLRQGSLSPTENAIAQIGWVARHKTDFKNAEVTVDVSLSHEASAYMAYENSDWENAIFECSAWRKVEPFSVRPAILATFIGCVSMEALEGAAMIGAYGLLANPKNKTLLNNQAAVKALQGKFDDARQLISRAHAAQGDSEDEIILLATDGLIDFREGHHSSGVERYLAAIDNAIDAKNHSLAFRAVCYFTREIARLDSEQGASLLSKIDDTIKQATQRGLTVPKDIGVMREQIAMSVKIANLKTLALASVQSLKWDDFIGDAN</sequence>
<reference evidence="1" key="1">
    <citation type="journal article" date="2019" name="Phytopathology">
        <title>A Novel Group of Rhizobium tumorigenes-Like Agrobacteria Associated with Crown Gall Disease of Rhododendron and Blueberry.</title>
        <authorList>
            <person name="Kuzmanovic N."/>
            <person name="Behrens P."/>
            <person name="Idczak E."/>
            <person name="Wagner S."/>
            <person name="Gotz M."/>
            <person name="Sproer C."/>
            <person name="Bunk B."/>
            <person name="Overmann J."/>
            <person name="Smalla K."/>
        </authorList>
    </citation>
    <scope>NUCLEOTIDE SEQUENCE</scope>
    <source>
        <strain evidence="1">Rho-6.2</strain>
    </source>
</reference>
<organism evidence="1 2">
    <name type="scientific">Rhizobium rhododendri</name>
    <dbReference type="NCBI Taxonomy" id="2506430"/>
    <lineage>
        <taxon>Bacteria</taxon>
        <taxon>Pseudomonadati</taxon>
        <taxon>Pseudomonadota</taxon>
        <taxon>Alphaproteobacteria</taxon>
        <taxon>Hyphomicrobiales</taxon>
        <taxon>Rhizobiaceae</taxon>
        <taxon>Rhizobium/Agrobacterium group</taxon>
        <taxon>Rhizobium</taxon>
    </lineage>
</organism>
<dbReference type="RefSeq" id="WP_142822303.1">
    <property type="nucleotide sequence ID" value="NZ_CP117267.1"/>
</dbReference>
<accession>A0ABY8IJW7</accession>
<dbReference type="InterPro" id="IPR011990">
    <property type="entry name" value="TPR-like_helical_dom_sf"/>
</dbReference>
<dbReference type="Proteomes" id="UP000318939">
    <property type="component" value="Chromosome"/>
</dbReference>
<gene>
    <name evidence="1" type="ORF">PR018_05725</name>
</gene>
<evidence type="ECO:0008006" key="3">
    <source>
        <dbReference type="Google" id="ProtNLM"/>
    </source>
</evidence>
<protein>
    <recommendedName>
        <fullName evidence="3">Tetratricopeptide repeat protein</fullName>
    </recommendedName>
</protein>
<dbReference type="SUPFAM" id="SSF48452">
    <property type="entry name" value="TPR-like"/>
    <property type="match status" value="1"/>
</dbReference>
<proteinExistence type="predicted"/>
<reference evidence="1" key="2">
    <citation type="journal article" date="2023" name="MicrobiologyOpen">
        <title>Genomics of the tumorigenes clade of the family Rhizobiaceae and description of Rhizobium rhododendri sp. nov.</title>
        <authorList>
            <person name="Kuzmanovic N."/>
            <person name="diCenzo G.C."/>
            <person name="Bunk B."/>
            <person name="Sproeer C."/>
            <person name="Fruehling A."/>
            <person name="Neumann-Schaal M."/>
            <person name="Overmann J."/>
            <person name="Smalla K."/>
        </authorList>
    </citation>
    <scope>NUCLEOTIDE SEQUENCE</scope>
    <source>
        <strain evidence="1">Rho-6.2</strain>
    </source>
</reference>
<evidence type="ECO:0000313" key="2">
    <source>
        <dbReference type="Proteomes" id="UP000318939"/>
    </source>
</evidence>
<evidence type="ECO:0000313" key="1">
    <source>
        <dbReference type="EMBL" id="WFS23999.1"/>
    </source>
</evidence>
<dbReference type="EMBL" id="CP117267">
    <property type="protein sequence ID" value="WFS23999.1"/>
    <property type="molecule type" value="Genomic_DNA"/>
</dbReference>
<dbReference type="Gene3D" id="1.25.40.10">
    <property type="entry name" value="Tetratricopeptide repeat domain"/>
    <property type="match status" value="1"/>
</dbReference>
<name>A0ABY8IJW7_9HYPH</name>
<keyword evidence="2" id="KW-1185">Reference proteome</keyword>